<dbReference type="SUPFAM" id="SSF47473">
    <property type="entry name" value="EF-hand"/>
    <property type="match status" value="1"/>
</dbReference>
<evidence type="ECO:0000313" key="3">
    <source>
        <dbReference type="EMBL" id="CAL1541653.1"/>
    </source>
</evidence>
<evidence type="ECO:0000259" key="2">
    <source>
        <dbReference type="PROSITE" id="PS50222"/>
    </source>
</evidence>
<gene>
    <name evidence="3" type="ORF">GSLYS_00015259001</name>
</gene>
<dbReference type="AlphaFoldDB" id="A0AAV2I891"/>
<dbReference type="Proteomes" id="UP001497497">
    <property type="component" value="Unassembled WGS sequence"/>
</dbReference>
<organism evidence="3 4">
    <name type="scientific">Lymnaea stagnalis</name>
    <name type="common">Great pond snail</name>
    <name type="synonym">Helix stagnalis</name>
    <dbReference type="NCBI Taxonomy" id="6523"/>
    <lineage>
        <taxon>Eukaryota</taxon>
        <taxon>Metazoa</taxon>
        <taxon>Spiralia</taxon>
        <taxon>Lophotrochozoa</taxon>
        <taxon>Mollusca</taxon>
        <taxon>Gastropoda</taxon>
        <taxon>Heterobranchia</taxon>
        <taxon>Euthyneura</taxon>
        <taxon>Panpulmonata</taxon>
        <taxon>Hygrophila</taxon>
        <taxon>Lymnaeoidea</taxon>
        <taxon>Lymnaeidae</taxon>
        <taxon>Lymnaea</taxon>
    </lineage>
</organism>
<proteinExistence type="predicted"/>
<evidence type="ECO:0000313" key="4">
    <source>
        <dbReference type="Proteomes" id="UP001497497"/>
    </source>
</evidence>
<reference evidence="3 4" key="1">
    <citation type="submission" date="2024-04" db="EMBL/GenBank/DDBJ databases">
        <authorList>
            <consortium name="Genoscope - CEA"/>
            <person name="William W."/>
        </authorList>
    </citation>
    <scope>NUCLEOTIDE SEQUENCE [LARGE SCALE GENOMIC DNA]</scope>
</reference>
<dbReference type="InterPro" id="IPR002048">
    <property type="entry name" value="EF_hand_dom"/>
</dbReference>
<evidence type="ECO:0000256" key="1">
    <source>
        <dbReference type="ARBA" id="ARBA00022837"/>
    </source>
</evidence>
<dbReference type="SMART" id="SM00054">
    <property type="entry name" value="EFh"/>
    <property type="match status" value="2"/>
</dbReference>
<dbReference type="GO" id="GO:0005509">
    <property type="term" value="F:calcium ion binding"/>
    <property type="evidence" value="ECO:0007669"/>
    <property type="project" value="InterPro"/>
</dbReference>
<feature type="domain" description="EF-hand" evidence="2">
    <location>
        <begin position="147"/>
        <end position="182"/>
    </location>
</feature>
<dbReference type="Gene3D" id="1.10.238.10">
    <property type="entry name" value="EF-hand"/>
    <property type="match status" value="2"/>
</dbReference>
<keyword evidence="4" id="KW-1185">Reference proteome</keyword>
<feature type="domain" description="EF-hand" evidence="2">
    <location>
        <begin position="89"/>
        <end position="124"/>
    </location>
</feature>
<name>A0AAV2I891_LYMST</name>
<protein>
    <recommendedName>
        <fullName evidence="2">EF-hand domain-containing protein</fullName>
    </recommendedName>
</protein>
<dbReference type="Pfam" id="PF13202">
    <property type="entry name" value="EF-hand_5"/>
    <property type="match status" value="1"/>
</dbReference>
<keyword evidence="1" id="KW-0106">Calcium</keyword>
<sequence>MTFMLGQMTCSHRCPIYGHLDMVHKYQKVDAVAIHVQLLKSSKATQPQNMIYSVALLIALPALITCQLNVNALAVAAFNKLDSNGDGHFSRSDVDHYFRTLDANNDHIVTRPEYVAAIDAQFGDDAETLRALRQLFDDLDSNNDNHLDRTDYDHLFNVVDADNNGQATQQEFSRWFHAAVGGSVLG</sequence>
<dbReference type="InterPro" id="IPR011992">
    <property type="entry name" value="EF-hand-dom_pair"/>
</dbReference>
<dbReference type="PROSITE" id="PS50222">
    <property type="entry name" value="EF_HAND_2"/>
    <property type="match status" value="2"/>
</dbReference>
<dbReference type="InterPro" id="IPR018247">
    <property type="entry name" value="EF_Hand_1_Ca_BS"/>
</dbReference>
<dbReference type="PROSITE" id="PS00018">
    <property type="entry name" value="EF_HAND_1"/>
    <property type="match status" value="1"/>
</dbReference>
<accession>A0AAV2I891</accession>
<dbReference type="EMBL" id="CAXITT010000445">
    <property type="protein sequence ID" value="CAL1541653.1"/>
    <property type="molecule type" value="Genomic_DNA"/>
</dbReference>
<comment type="caution">
    <text evidence="3">The sequence shown here is derived from an EMBL/GenBank/DDBJ whole genome shotgun (WGS) entry which is preliminary data.</text>
</comment>